<dbReference type="PANTHER" id="PTHR34856:SF2">
    <property type="entry name" value="PROTEIN NRFD"/>
    <property type="match status" value="1"/>
</dbReference>
<keyword evidence="10" id="KW-1185">Reference proteome</keyword>
<keyword evidence="4 7" id="KW-0812">Transmembrane</keyword>
<evidence type="ECO:0000313" key="9">
    <source>
        <dbReference type="EMBL" id="TJW11399.1"/>
    </source>
</evidence>
<keyword evidence="6 7" id="KW-0472">Membrane</keyword>
<comment type="caution">
    <text evidence="9">The sequence shown here is derived from an EMBL/GenBank/DDBJ whole genome shotgun (WGS) entry which is preliminary data.</text>
</comment>
<feature type="transmembrane region" description="Helical" evidence="7">
    <location>
        <begin position="247"/>
        <end position="273"/>
    </location>
</feature>
<evidence type="ECO:0000256" key="1">
    <source>
        <dbReference type="ARBA" id="ARBA00004651"/>
    </source>
</evidence>
<keyword evidence="3" id="KW-1003">Cell membrane</keyword>
<feature type="transmembrane region" description="Helical" evidence="7">
    <location>
        <begin position="164"/>
        <end position="186"/>
    </location>
</feature>
<name>A0A3N0A8D2_9ACTN</name>
<organism evidence="9 10">
    <name type="scientific">Parvibacter caecicola</name>
    <dbReference type="NCBI Taxonomy" id="747645"/>
    <lineage>
        <taxon>Bacteria</taxon>
        <taxon>Bacillati</taxon>
        <taxon>Actinomycetota</taxon>
        <taxon>Coriobacteriia</taxon>
        <taxon>Coriobacteriales</taxon>
        <taxon>Coriobacteriaceae</taxon>
        <taxon>Parvibacter</taxon>
    </lineage>
</organism>
<sequence length="350" mass="36256">MTDLQMVWGWQPSLYLFLGGMGAGAFVTAALLYFRNPERSRSVACASSWGAIVCLAVGLLCLLTELTNPLRGLMLWQSFSHFTSWMTIGAWLLVAAMAVFFLFALLSLGVMQTAAARKGAKAAALHAAILKLLAVAGTVVGLGVAAYTGVLLMTAPGVPLWNSALLPVLFAVSGLDTGVALVELIAVAKSGGNSLEGREMRFLEKLTVALVIAELAVLALFFGFLLGQGDGANVSAAAASQMLLGGVLAPAFWGLVVVAGLALPMTMALWALVAHRRANPNGFGRAEALESGGKLKDGQRRSSSFIAILGPIGALAGGCALRFLVVMAGIHGDPLADAMASLFQDAIARL</sequence>
<dbReference type="InterPro" id="IPR052049">
    <property type="entry name" value="Electron_transfer_protein"/>
</dbReference>
<dbReference type="PANTHER" id="PTHR34856">
    <property type="entry name" value="PROTEIN NRFD"/>
    <property type="match status" value="1"/>
</dbReference>
<comment type="similarity">
    <text evidence="2">Belongs to the NrfD family.</text>
</comment>
<accession>A0A3N0A8D2</accession>
<feature type="transmembrane region" description="Helical" evidence="7">
    <location>
        <begin position="305"/>
        <end position="330"/>
    </location>
</feature>
<evidence type="ECO:0000313" key="11">
    <source>
        <dbReference type="Proteomes" id="UP000530850"/>
    </source>
</evidence>
<reference evidence="9 10" key="1">
    <citation type="submission" date="2019-04" db="EMBL/GenBank/DDBJ databases">
        <title>Microbes associate with the intestines of laboratory mice.</title>
        <authorList>
            <person name="Navarre W."/>
            <person name="Wong E."/>
            <person name="Huang K.C."/>
            <person name="Tropini C."/>
            <person name="Ng K."/>
            <person name="Yu B."/>
        </authorList>
    </citation>
    <scope>NUCLEOTIDE SEQUENCE [LARGE SCALE GENOMIC DNA]</scope>
    <source>
        <strain evidence="9 10">NM48_B13</strain>
    </source>
</reference>
<dbReference type="Proteomes" id="UP000530850">
    <property type="component" value="Unassembled WGS sequence"/>
</dbReference>
<evidence type="ECO:0000256" key="5">
    <source>
        <dbReference type="ARBA" id="ARBA00022989"/>
    </source>
</evidence>
<dbReference type="AlphaFoldDB" id="A0A3N0A8D2"/>
<dbReference type="Proteomes" id="UP000309454">
    <property type="component" value="Unassembled WGS sequence"/>
</dbReference>
<evidence type="ECO:0000256" key="2">
    <source>
        <dbReference type="ARBA" id="ARBA00008929"/>
    </source>
</evidence>
<feature type="transmembrane region" description="Helical" evidence="7">
    <location>
        <begin position="14"/>
        <end position="34"/>
    </location>
</feature>
<dbReference type="Gene3D" id="1.20.1630.10">
    <property type="entry name" value="Formate dehydrogenase/DMSO reductase domain"/>
    <property type="match status" value="1"/>
</dbReference>
<dbReference type="EMBL" id="SSTM01000002">
    <property type="protein sequence ID" value="TJW11399.1"/>
    <property type="molecule type" value="Genomic_DNA"/>
</dbReference>
<evidence type="ECO:0000256" key="6">
    <source>
        <dbReference type="ARBA" id="ARBA00023136"/>
    </source>
</evidence>
<dbReference type="InterPro" id="IPR005614">
    <property type="entry name" value="NrfD-like"/>
</dbReference>
<protein>
    <submittedName>
        <fullName evidence="8">Formate-dependent nitrite reductase membrane component NrfD</fullName>
    </submittedName>
    <submittedName>
        <fullName evidence="9">Polysulfide reductase</fullName>
    </submittedName>
</protein>
<evidence type="ECO:0000256" key="7">
    <source>
        <dbReference type="SAM" id="Phobius"/>
    </source>
</evidence>
<evidence type="ECO:0000313" key="10">
    <source>
        <dbReference type="Proteomes" id="UP000309454"/>
    </source>
</evidence>
<feature type="transmembrane region" description="Helical" evidence="7">
    <location>
        <begin position="132"/>
        <end position="152"/>
    </location>
</feature>
<dbReference type="GO" id="GO:0005886">
    <property type="term" value="C:plasma membrane"/>
    <property type="evidence" value="ECO:0007669"/>
    <property type="project" value="UniProtKB-SubCell"/>
</dbReference>
<comment type="subcellular location">
    <subcellularLocation>
        <location evidence="1">Cell membrane</location>
        <topology evidence="1">Multi-pass membrane protein</topology>
    </subcellularLocation>
</comment>
<dbReference type="GeneID" id="93357380"/>
<dbReference type="EMBL" id="JACHYA010000010">
    <property type="protein sequence ID" value="MBB3172158.1"/>
    <property type="molecule type" value="Genomic_DNA"/>
</dbReference>
<feature type="transmembrane region" description="Helical" evidence="7">
    <location>
        <begin position="46"/>
        <end position="68"/>
    </location>
</feature>
<feature type="transmembrane region" description="Helical" evidence="7">
    <location>
        <begin position="88"/>
        <end position="111"/>
    </location>
</feature>
<reference evidence="8 11" key="2">
    <citation type="submission" date="2020-08" db="EMBL/GenBank/DDBJ databases">
        <title>Sequencing the genomes of 1000 actinobacteria strains.</title>
        <authorList>
            <person name="Klenk H.-P."/>
        </authorList>
    </citation>
    <scope>NUCLEOTIDE SEQUENCE [LARGE SCALE GENOMIC DNA]</scope>
    <source>
        <strain evidence="8 11">DSM 22242</strain>
    </source>
</reference>
<evidence type="ECO:0000313" key="8">
    <source>
        <dbReference type="EMBL" id="MBB3172158.1"/>
    </source>
</evidence>
<gene>
    <name evidence="9" type="ORF">E5982_04120</name>
    <name evidence="8" type="ORF">FHR31_001992</name>
</gene>
<evidence type="ECO:0000256" key="4">
    <source>
        <dbReference type="ARBA" id="ARBA00022692"/>
    </source>
</evidence>
<proteinExistence type="inferred from homology"/>
<dbReference type="RefSeq" id="WP_123186067.1">
    <property type="nucleotide sequence ID" value="NZ_CANPEU010000022.1"/>
</dbReference>
<evidence type="ECO:0000256" key="3">
    <source>
        <dbReference type="ARBA" id="ARBA00022475"/>
    </source>
</evidence>
<feature type="transmembrane region" description="Helical" evidence="7">
    <location>
        <begin position="206"/>
        <end position="227"/>
    </location>
</feature>
<dbReference type="Pfam" id="PF03916">
    <property type="entry name" value="NrfD"/>
    <property type="match status" value="1"/>
</dbReference>
<dbReference type="OrthoDB" id="3177941at2"/>
<keyword evidence="5 7" id="KW-1133">Transmembrane helix</keyword>